<evidence type="ECO:0000313" key="2">
    <source>
        <dbReference type="Proteomes" id="UP000054988"/>
    </source>
</evidence>
<proteinExistence type="predicted"/>
<accession>A0A0W0F7T6</accession>
<reference evidence="1 2" key="1">
    <citation type="submission" date="2015-12" db="EMBL/GenBank/DDBJ databases">
        <title>Draft genome sequence of Moniliophthora roreri, the causal agent of frosty pod rot of cacao.</title>
        <authorList>
            <person name="Aime M.C."/>
            <person name="Diaz-Valderrama J.R."/>
            <person name="Kijpornyongpan T."/>
            <person name="Phillips-Mora W."/>
        </authorList>
    </citation>
    <scope>NUCLEOTIDE SEQUENCE [LARGE SCALE GENOMIC DNA]</scope>
    <source>
        <strain evidence="1 2">MCA 2952</strain>
    </source>
</reference>
<name>A0A0W0F7T6_MONRR</name>
<gene>
    <name evidence="1" type="ORF">WG66_15060</name>
</gene>
<evidence type="ECO:0000313" key="1">
    <source>
        <dbReference type="EMBL" id="KTB32360.1"/>
    </source>
</evidence>
<comment type="caution">
    <text evidence="1">The sequence shown here is derived from an EMBL/GenBank/DDBJ whole genome shotgun (WGS) entry which is preliminary data.</text>
</comment>
<protein>
    <submittedName>
        <fullName evidence="1">Uncharacterized protein</fullName>
    </submittedName>
</protein>
<organism evidence="1 2">
    <name type="scientific">Moniliophthora roreri</name>
    <name type="common">Frosty pod rot fungus</name>
    <name type="synonym">Monilia roreri</name>
    <dbReference type="NCBI Taxonomy" id="221103"/>
    <lineage>
        <taxon>Eukaryota</taxon>
        <taxon>Fungi</taxon>
        <taxon>Dikarya</taxon>
        <taxon>Basidiomycota</taxon>
        <taxon>Agaricomycotina</taxon>
        <taxon>Agaricomycetes</taxon>
        <taxon>Agaricomycetidae</taxon>
        <taxon>Agaricales</taxon>
        <taxon>Marasmiineae</taxon>
        <taxon>Marasmiaceae</taxon>
        <taxon>Moniliophthora</taxon>
    </lineage>
</organism>
<dbReference type="EMBL" id="LATX01002237">
    <property type="protein sequence ID" value="KTB32360.1"/>
    <property type="molecule type" value="Genomic_DNA"/>
</dbReference>
<dbReference type="Proteomes" id="UP000054988">
    <property type="component" value="Unassembled WGS sequence"/>
</dbReference>
<dbReference type="AlphaFoldDB" id="A0A0W0F7T6"/>
<sequence>MGALVHQALQERFFAGPSGMAFCFFGPESVNYYGSEEINYPCRELESRAIS</sequence>